<dbReference type="SUPFAM" id="SSF51556">
    <property type="entry name" value="Metallo-dependent hydrolases"/>
    <property type="match status" value="1"/>
</dbReference>
<dbReference type="RefSeq" id="WP_138838994.1">
    <property type="nucleotide sequence ID" value="NZ_VCNI01000004.1"/>
</dbReference>
<dbReference type="Pfam" id="PF04909">
    <property type="entry name" value="Amidohydro_2"/>
    <property type="match status" value="1"/>
</dbReference>
<comment type="caution">
    <text evidence="2">The sequence shown here is derived from an EMBL/GenBank/DDBJ whole genome shotgun (WGS) entry which is preliminary data.</text>
</comment>
<accession>A0ABY2WHI9</accession>
<dbReference type="InterPro" id="IPR006680">
    <property type="entry name" value="Amidohydro-rel"/>
</dbReference>
<sequence length="373" mass="43783">MKNYLGSLIVILSLTLVQCKEKKNQEGNSAELELNQNYTMDDFKSVPKIDIHVHISTLNTNFIDLARTNNFKLLNVTVDHSGPSQIERMQEISRAQKENHPDIFDFGTAFSLKGWNEPNWSKNVIERLELDFDKGANSVKTWKNIGMEYRDNNGDLIFLDHPQLDAVFDFIQDQGKIWLSHAGEPLNCWLPLDSMTVKNDRDYFKAHPKYHMFLHPEQPSHQDQIDHRDNRLVKNPDFAMIAVHMASLEWDVEEVSNFLDRFPNAHVDLAERMSHTQHQSQKNRKKVRDFFIKYQDRVIYGTDLGESDNSNPLELERKIKELWENDWKYFNTDELFYVPQLNDPVRGLSLPREVVDKIYYSNARKLFPNGWQG</sequence>
<feature type="domain" description="Amidohydrolase-related" evidence="1">
    <location>
        <begin position="203"/>
        <end position="368"/>
    </location>
</feature>
<evidence type="ECO:0000313" key="2">
    <source>
        <dbReference type="EMBL" id="TMU50717.1"/>
    </source>
</evidence>
<dbReference type="EMBL" id="VCNI01000004">
    <property type="protein sequence ID" value="TMU50717.1"/>
    <property type="molecule type" value="Genomic_DNA"/>
</dbReference>
<evidence type="ECO:0000313" key="3">
    <source>
        <dbReference type="Proteomes" id="UP000751614"/>
    </source>
</evidence>
<dbReference type="Gene3D" id="3.20.20.140">
    <property type="entry name" value="Metal-dependent hydrolases"/>
    <property type="match status" value="1"/>
</dbReference>
<protein>
    <submittedName>
        <fullName evidence="2">Amidohydrolase</fullName>
    </submittedName>
</protein>
<dbReference type="InterPro" id="IPR032466">
    <property type="entry name" value="Metal_Hydrolase"/>
</dbReference>
<proteinExistence type="predicted"/>
<reference evidence="2 3" key="1">
    <citation type="submission" date="2019-05" db="EMBL/GenBank/DDBJ databases">
        <title>Flagellimonas sp. AsT0115, sp. nov., isolated from a marine red algae, Asparagopsis taxiformis.</title>
        <authorList>
            <person name="Kim J."/>
            <person name="Jeong S.E."/>
            <person name="Jeon C.O."/>
        </authorList>
    </citation>
    <scope>NUCLEOTIDE SEQUENCE [LARGE SCALE GENOMIC DNA]</scope>
    <source>
        <strain evidence="2 3">AsT0115</strain>
    </source>
</reference>
<gene>
    <name evidence="2" type="ORF">FGG15_18125</name>
</gene>
<keyword evidence="3" id="KW-1185">Reference proteome</keyword>
<organism evidence="2 3">
    <name type="scientific">Flagellimonas algicola</name>
    <dbReference type="NCBI Taxonomy" id="2583815"/>
    <lineage>
        <taxon>Bacteria</taxon>
        <taxon>Pseudomonadati</taxon>
        <taxon>Bacteroidota</taxon>
        <taxon>Flavobacteriia</taxon>
        <taxon>Flavobacteriales</taxon>
        <taxon>Flavobacteriaceae</taxon>
        <taxon>Flagellimonas</taxon>
    </lineage>
</organism>
<evidence type="ECO:0000259" key="1">
    <source>
        <dbReference type="Pfam" id="PF04909"/>
    </source>
</evidence>
<dbReference type="Proteomes" id="UP000751614">
    <property type="component" value="Unassembled WGS sequence"/>
</dbReference>
<name>A0ABY2WHI9_9FLAO</name>